<protein>
    <submittedName>
        <fullName evidence="1">Uncharacterized protein</fullName>
    </submittedName>
</protein>
<accession>A0AA88DM37</accession>
<proteinExistence type="predicted"/>
<dbReference type="Proteomes" id="UP001187192">
    <property type="component" value="Unassembled WGS sequence"/>
</dbReference>
<dbReference type="AlphaFoldDB" id="A0AA88DM37"/>
<keyword evidence="2" id="KW-1185">Reference proteome</keyword>
<dbReference type="EMBL" id="BTGU01000073">
    <property type="protein sequence ID" value="GMN57849.1"/>
    <property type="molecule type" value="Genomic_DNA"/>
</dbReference>
<comment type="caution">
    <text evidence="1">The sequence shown here is derived from an EMBL/GenBank/DDBJ whole genome shotgun (WGS) entry which is preliminary data.</text>
</comment>
<sequence>MVAYHVVLAERKLMTYVHAVDIDMNPVSNPVQIEEDCEALLTFWGMEPCTLDGTRGAVALVMLASRHLVGEARAWWLNIGNPKVPKDIWTNFRALITLRFKPLLGEGPHVHYRDPEIYRDMIFNVLICCKGNNPSLDLGVSNRSCNTTCLSFRISPLQLGKILAQKQACSEEEGEDLGGSENGENNILVFENITNDFGIGRGCETTSPGPMSPIAWNACGLENPQVTRMVKGIVGYGGVVHVDSEGRSGGLLLLWRKDWDGVLMKFSIFWNERVGVNELIVACDSFKRPLTIVNWFIFDPLWRSKKKYREVGSTVWMRSPINGDGYALEGALDDYAAALKSWGRQTFGNIPKKVADLQRELTELNDSA</sequence>
<name>A0AA88DM37_FICCA</name>
<evidence type="ECO:0000313" key="1">
    <source>
        <dbReference type="EMBL" id="GMN57849.1"/>
    </source>
</evidence>
<evidence type="ECO:0000313" key="2">
    <source>
        <dbReference type="Proteomes" id="UP001187192"/>
    </source>
</evidence>
<gene>
    <name evidence="1" type="ORF">TIFTF001_026954</name>
</gene>
<reference evidence="1" key="1">
    <citation type="submission" date="2023-07" db="EMBL/GenBank/DDBJ databases">
        <title>draft genome sequence of fig (Ficus carica).</title>
        <authorList>
            <person name="Takahashi T."/>
            <person name="Nishimura K."/>
        </authorList>
    </citation>
    <scope>NUCLEOTIDE SEQUENCE</scope>
</reference>
<organism evidence="1 2">
    <name type="scientific">Ficus carica</name>
    <name type="common">Common fig</name>
    <dbReference type="NCBI Taxonomy" id="3494"/>
    <lineage>
        <taxon>Eukaryota</taxon>
        <taxon>Viridiplantae</taxon>
        <taxon>Streptophyta</taxon>
        <taxon>Embryophyta</taxon>
        <taxon>Tracheophyta</taxon>
        <taxon>Spermatophyta</taxon>
        <taxon>Magnoliopsida</taxon>
        <taxon>eudicotyledons</taxon>
        <taxon>Gunneridae</taxon>
        <taxon>Pentapetalae</taxon>
        <taxon>rosids</taxon>
        <taxon>fabids</taxon>
        <taxon>Rosales</taxon>
        <taxon>Moraceae</taxon>
        <taxon>Ficeae</taxon>
        <taxon>Ficus</taxon>
    </lineage>
</organism>